<organism evidence="4">
    <name type="scientific">Onchocerca ochengi</name>
    <name type="common">Filarial nematode worm</name>
    <dbReference type="NCBI Taxonomy" id="42157"/>
    <lineage>
        <taxon>Eukaryota</taxon>
        <taxon>Metazoa</taxon>
        <taxon>Ecdysozoa</taxon>
        <taxon>Nematoda</taxon>
        <taxon>Chromadorea</taxon>
        <taxon>Rhabditida</taxon>
        <taxon>Spirurina</taxon>
        <taxon>Spiruromorpha</taxon>
        <taxon>Filarioidea</taxon>
        <taxon>Onchocercidae</taxon>
        <taxon>Onchocerca</taxon>
    </lineage>
</organism>
<evidence type="ECO:0000313" key="2">
    <source>
        <dbReference type="EMBL" id="VDK89528.1"/>
    </source>
</evidence>
<evidence type="ECO:0000256" key="1">
    <source>
        <dbReference type="SAM" id="MobiDB-lite"/>
    </source>
</evidence>
<dbReference type="AlphaFoldDB" id="A0A182EK85"/>
<name>A0A182EK85_ONCOC</name>
<dbReference type="EMBL" id="UYRW01003601">
    <property type="protein sequence ID" value="VDK89528.1"/>
    <property type="molecule type" value="Genomic_DNA"/>
</dbReference>
<feature type="compositionally biased region" description="Polar residues" evidence="1">
    <location>
        <begin position="24"/>
        <end position="34"/>
    </location>
</feature>
<feature type="region of interest" description="Disordered" evidence="1">
    <location>
        <begin position="150"/>
        <end position="205"/>
    </location>
</feature>
<feature type="compositionally biased region" description="Low complexity" evidence="1">
    <location>
        <begin position="173"/>
        <end position="196"/>
    </location>
</feature>
<evidence type="ECO:0000313" key="3">
    <source>
        <dbReference type="Proteomes" id="UP000271087"/>
    </source>
</evidence>
<feature type="compositionally biased region" description="Polar residues" evidence="1">
    <location>
        <begin position="1"/>
        <end position="17"/>
    </location>
</feature>
<keyword evidence="3" id="KW-1185">Reference proteome</keyword>
<evidence type="ECO:0000313" key="4">
    <source>
        <dbReference type="WBParaSite" id="nOo.2.0.1.t08520-RA"/>
    </source>
</evidence>
<sequence>MATPTSNATITEITKVSTMEDGEQQQSRETSSPSPMIVLRSAPGRATWTKRLSKTIQRRSGSFINTLTAFRKNIDQNQSNANNDKLVLPSPLQHKRRASASPIVSVQTPTIKGVSSIFGNEKLSNISVATATATAATAGVVAFISSGMQQEDTEVQGENDNSEIHSEEKKKQQQQQQQKQQQKQQQQHQKQQQQKHQQQRKQHQR</sequence>
<dbReference type="Proteomes" id="UP000271087">
    <property type="component" value="Unassembled WGS sequence"/>
</dbReference>
<reference evidence="2 3" key="2">
    <citation type="submission" date="2018-08" db="EMBL/GenBank/DDBJ databases">
        <authorList>
            <person name="Laetsch R D."/>
            <person name="Stevens L."/>
            <person name="Kumar S."/>
            <person name="Blaxter L. M."/>
        </authorList>
    </citation>
    <scope>NUCLEOTIDE SEQUENCE [LARGE SCALE GENOMIC DNA]</scope>
</reference>
<feature type="region of interest" description="Disordered" evidence="1">
    <location>
        <begin position="1"/>
        <end position="37"/>
    </location>
</feature>
<dbReference type="WBParaSite" id="nOo.2.0.1.t08520-RA">
    <property type="protein sequence ID" value="nOo.2.0.1.t08520-RA"/>
    <property type="gene ID" value="nOo.2.0.1.g08520"/>
</dbReference>
<reference evidence="4" key="1">
    <citation type="submission" date="2016-06" db="UniProtKB">
        <authorList>
            <consortium name="WormBaseParasite"/>
        </authorList>
    </citation>
    <scope>IDENTIFICATION</scope>
</reference>
<feature type="compositionally biased region" description="Acidic residues" evidence="1">
    <location>
        <begin position="151"/>
        <end position="161"/>
    </location>
</feature>
<dbReference type="STRING" id="42157.A0A182EK85"/>
<gene>
    <name evidence="2" type="ORF">NOO_LOCUS8520</name>
</gene>
<feature type="compositionally biased region" description="Basic and acidic residues" evidence="1">
    <location>
        <begin position="162"/>
        <end position="171"/>
    </location>
</feature>
<protein>
    <submittedName>
        <fullName evidence="2 4">Uncharacterized protein</fullName>
    </submittedName>
</protein>
<dbReference type="OrthoDB" id="5855378at2759"/>
<proteinExistence type="predicted"/>
<accession>A0A182EK85</accession>